<dbReference type="InterPro" id="IPR050206">
    <property type="entry name" value="FtsK/SpoIIIE/SftA"/>
</dbReference>
<gene>
    <name evidence="6" type="ORF">GCM10022204_00060</name>
</gene>
<keyword evidence="4" id="KW-1133">Transmembrane helix</keyword>
<feature type="transmembrane region" description="Helical" evidence="4">
    <location>
        <begin position="26"/>
        <end position="44"/>
    </location>
</feature>
<evidence type="ECO:0000256" key="2">
    <source>
        <dbReference type="ARBA" id="ARBA00022840"/>
    </source>
</evidence>
<sequence>MKTPGSDPAVFIRLTEQRRGMVRTRLLVTAGGTAVIGLAASLVLTSMSLAVIAATAAGLLTLLGVIGRSADRPVTSRAVDSEAVPRLTADLIVTALGSLGIAELNKALKAGAEAGVRFPAPIMRDGPGFRAEVDLPPGVTAGDVIERRDRLASGLRRPLSSVWPSAEHDTHAGRLLIWVGDKPMSRAKPVAWPLVKNGKVDLFAPFPIGVDPQGRPVVVTLIFALMIVGALPRMGKTFLLRLLTLAGALDTSAELHVYDLKGGADMLPLEPVAHRFRIGDEPDDLNYLKADLKAVHADMSRRYKTLRSLPRDVCPEGKVTRELADRRSLGLWPVVMVIDECQLAFDDDPDTVALVTDLGKRGPAAGIIVLLATQRVDAKSLPTAISSNAVLRLCFKVAGQVENDMVLGTSMYKAGVRATTFARTERGVGYLAGEGDDPVIVRAAYLDGPTAEGVAARARAARLTAGLLTGHAAGLDPDPDDDCTIGILDHLATVWPAEDDKVWWDDLAERLAATYPGLYGAWTGEQVTSAVRPHGLKSIQIKRSVDGRALNRRGLARIALHTALNDRAEGQYEWPTYIPPAEPAGATREPDPGYQ</sequence>
<keyword evidence="1 3" id="KW-0547">Nucleotide-binding</keyword>
<keyword evidence="4" id="KW-0812">Transmembrane</keyword>
<feature type="transmembrane region" description="Helical" evidence="4">
    <location>
        <begin position="217"/>
        <end position="235"/>
    </location>
</feature>
<evidence type="ECO:0000256" key="4">
    <source>
        <dbReference type="SAM" id="Phobius"/>
    </source>
</evidence>
<dbReference type="EMBL" id="BAAAYX010000001">
    <property type="protein sequence ID" value="GAA3689368.1"/>
    <property type="molecule type" value="Genomic_DNA"/>
</dbReference>
<evidence type="ECO:0000313" key="6">
    <source>
        <dbReference type="EMBL" id="GAA3689368.1"/>
    </source>
</evidence>
<feature type="transmembrane region" description="Helical" evidence="4">
    <location>
        <begin position="50"/>
        <end position="67"/>
    </location>
</feature>
<dbReference type="Gene3D" id="3.40.50.300">
    <property type="entry name" value="P-loop containing nucleotide triphosphate hydrolases"/>
    <property type="match status" value="1"/>
</dbReference>
<organism evidence="6 7">
    <name type="scientific">Microlunatus aurantiacus</name>
    <dbReference type="NCBI Taxonomy" id="446786"/>
    <lineage>
        <taxon>Bacteria</taxon>
        <taxon>Bacillati</taxon>
        <taxon>Actinomycetota</taxon>
        <taxon>Actinomycetes</taxon>
        <taxon>Propionibacteriales</taxon>
        <taxon>Propionibacteriaceae</taxon>
        <taxon>Microlunatus</taxon>
    </lineage>
</organism>
<dbReference type="PANTHER" id="PTHR22683:SF1">
    <property type="entry name" value="TYPE VII SECRETION SYSTEM PROTEIN ESSC"/>
    <property type="match status" value="1"/>
</dbReference>
<reference evidence="7" key="1">
    <citation type="journal article" date="2019" name="Int. J. Syst. Evol. Microbiol.">
        <title>The Global Catalogue of Microorganisms (GCM) 10K type strain sequencing project: providing services to taxonomists for standard genome sequencing and annotation.</title>
        <authorList>
            <consortium name="The Broad Institute Genomics Platform"/>
            <consortium name="The Broad Institute Genome Sequencing Center for Infectious Disease"/>
            <person name="Wu L."/>
            <person name="Ma J."/>
        </authorList>
    </citation>
    <scope>NUCLEOTIDE SEQUENCE [LARGE SCALE GENOMIC DNA]</scope>
    <source>
        <strain evidence="7">JCM 16548</strain>
    </source>
</reference>
<feature type="binding site" evidence="3">
    <location>
        <begin position="230"/>
        <end position="237"/>
    </location>
    <ligand>
        <name>ATP</name>
        <dbReference type="ChEBI" id="CHEBI:30616"/>
    </ligand>
</feature>
<evidence type="ECO:0000259" key="5">
    <source>
        <dbReference type="PROSITE" id="PS50901"/>
    </source>
</evidence>
<keyword evidence="4" id="KW-0472">Membrane</keyword>
<dbReference type="PROSITE" id="PS50901">
    <property type="entry name" value="FTSK"/>
    <property type="match status" value="1"/>
</dbReference>
<evidence type="ECO:0000313" key="7">
    <source>
        <dbReference type="Proteomes" id="UP001500051"/>
    </source>
</evidence>
<evidence type="ECO:0000256" key="1">
    <source>
        <dbReference type="ARBA" id="ARBA00022741"/>
    </source>
</evidence>
<dbReference type="SUPFAM" id="SSF52540">
    <property type="entry name" value="P-loop containing nucleoside triphosphate hydrolases"/>
    <property type="match status" value="1"/>
</dbReference>
<protein>
    <submittedName>
        <fullName evidence="6">FtsK/SpoIIIE domain-containing protein</fullName>
    </submittedName>
</protein>
<comment type="caution">
    <text evidence="6">The sequence shown here is derived from an EMBL/GenBank/DDBJ whole genome shotgun (WGS) entry which is preliminary data.</text>
</comment>
<proteinExistence type="predicted"/>
<dbReference type="Proteomes" id="UP001500051">
    <property type="component" value="Unassembled WGS sequence"/>
</dbReference>
<feature type="domain" description="FtsK" evidence="5">
    <location>
        <begin position="214"/>
        <end position="404"/>
    </location>
</feature>
<accession>A0ABP7CIE5</accession>
<keyword evidence="2 3" id="KW-0067">ATP-binding</keyword>
<name>A0ABP7CIE5_9ACTN</name>
<dbReference type="PANTHER" id="PTHR22683">
    <property type="entry name" value="SPORULATION PROTEIN RELATED"/>
    <property type="match status" value="1"/>
</dbReference>
<dbReference type="InterPro" id="IPR002543">
    <property type="entry name" value="FtsK_dom"/>
</dbReference>
<evidence type="ECO:0000256" key="3">
    <source>
        <dbReference type="PROSITE-ProRule" id="PRU00289"/>
    </source>
</evidence>
<keyword evidence="7" id="KW-1185">Reference proteome</keyword>
<dbReference type="InterPro" id="IPR027417">
    <property type="entry name" value="P-loop_NTPase"/>
</dbReference>